<name>A0A8J9YBS4_9NEOP</name>
<dbReference type="FunFam" id="3.40.50.1820:FF:000003">
    <property type="entry name" value="Dipeptidyl peptidase 4"/>
    <property type="match status" value="1"/>
</dbReference>
<dbReference type="Pfam" id="PF00326">
    <property type="entry name" value="Peptidase_S9"/>
    <property type="match status" value="1"/>
</dbReference>
<dbReference type="PANTHER" id="PTHR11731">
    <property type="entry name" value="PROTEASE FAMILY S9B,C DIPEPTIDYL-PEPTIDASE IV-RELATED"/>
    <property type="match status" value="1"/>
</dbReference>
<dbReference type="InterPro" id="IPR001375">
    <property type="entry name" value="Peptidase_S9_cat"/>
</dbReference>
<feature type="domain" description="Peptidase S9 prolyl oligopeptidase catalytic" evidence="5">
    <location>
        <begin position="541"/>
        <end position="735"/>
    </location>
</feature>
<sequence length="1253" mass="139821">MMRPLFTLVLAFFCGLADTVVSPQNFLKTFTLEELVPLQPDFFPLRVSADWISDTEYLIVEPGSINKYDAVTDNFSTILDQSELDNLSRFSVSSFSNDQKYLLLITNKKKVYRYSTLAEYSVYNLENKSIVSIGNGSLQVVIWGNDHALAYVQDNNVYYVPDVSNPADVTPLTTDGILGNIYHGVTDWIYEEEVFNAAEATWFSPNGTYLAVASFNDTQVESAVYPYYGEPSEIDNQYPILVHFKYPKAGRTNPVVGLRVFKLNESNIDMMTIPAPVDIIGLDHILGRVNWATDQNLVVLWLNRRQSVSVLVNCDLNLDKCTILKQETEPNGWIDIATPFFDSTGSQMLEVRPLPHKEQRFMHLARFDFNTMKTEDLSPGNSTVTEILGWDQETDTVYYIISPGTEPWKRQLWATTEGKMKCISCNMPGCNYVDGIFSPGGSYGIVSCSAINIPPVTYFFIGQTKTFKLLTENARLLDRLSHYKLPMVLFNVVTLEEDLKAHVKLLLPPEMKPGKQYPMIVRLYAGPGTTRVRDSYDLEYYNTYLSSNRSFIVASIDVRGSGAMGVEAMHALNNALGTVEITDTLAAIRKLIKTYQFIDPDRIGIWGWSYGGYASTMSLIKDEEKTLACAAAVAPVTSWLYYDTIYTERYMDTPQNNPSGYEASDLMVAAEKLRGRRYLLIHGTGDDNVHYQHSMQLAKTLQRADIEFEQMSYTDENHSLRGVSRHFYHMLDHFWSSDKASALVECGPDLEDRGICAVDPCDPDKSFAEPRVVIIGAGMAGLSAAARLSQRGINNIVVLEAYERPGGRIHSCWLGDIVAELGSSGKSENVTKHPVYTMSAKENPPKPGLPGVENSRGLFNKVVTGKMAFPPAVTAYYKFRQIEEEAAKIFCLGGNKQHGSLINFMSLRIQQELHEYPEEQQHDAARIMFGLTHMLRARCADDTSMLCADHSGCFMNMPGGEVRVPLGLTGILAPLLRQIPEGAIRYCKPVNCVYWGTCQKSGYRATVCTTDGEEFPADYVITTVSIGVLAANSARMFCPALPASKIDALRCLGFGYCNKIFLEYCRPFWYWHKGELNFKFNPNSLVNRTDWTRGVSEIQAVPTSKHVISALVIGNEALTMEGLCDRDIAEGITSLLRTTSGNNNIPYPVTILRSHWTADPYFYGAYSFECQCSDGQVQRALACPLPGPSEPIPPILLFAGEATVPGHFATVDGARISGVREAERIVQLTLRYRGPPLPACIPMNNNQMVVQCS</sequence>
<evidence type="ECO:0000259" key="5">
    <source>
        <dbReference type="Pfam" id="PF00326"/>
    </source>
</evidence>
<dbReference type="InterPro" id="IPR002469">
    <property type="entry name" value="Peptidase_S9B_N"/>
</dbReference>
<dbReference type="PANTHER" id="PTHR11731:SF154">
    <property type="entry name" value="VENOM DIPEPTIDYL PEPTIDASE 4-LIKE PROTEIN"/>
    <property type="match status" value="1"/>
</dbReference>
<dbReference type="OrthoDB" id="16520at2759"/>
<gene>
    <name evidence="8" type="ORF">BINO364_LOCUS11997</name>
</gene>
<dbReference type="Gene3D" id="2.140.10.30">
    <property type="entry name" value="Dipeptidylpeptidase IV, N-terminal domain"/>
    <property type="match status" value="1"/>
</dbReference>
<keyword evidence="4" id="KW-0732">Signal</keyword>
<dbReference type="GO" id="GO:0006508">
    <property type="term" value="P:proteolysis"/>
    <property type="evidence" value="ECO:0007669"/>
    <property type="project" value="InterPro"/>
</dbReference>
<evidence type="ECO:0000256" key="3">
    <source>
        <dbReference type="ARBA" id="ARBA00072929"/>
    </source>
</evidence>
<dbReference type="Pfam" id="PF01593">
    <property type="entry name" value="Amino_oxidase"/>
    <property type="match status" value="1"/>
</dbReference>
<feature type="non-terminal residue" evidence="8">
    <location>
        <position position="1253"/>
    </location>
</feature>
<evidence type="ECO:0000256" key="2">
    <source>
        <dbReference type="ARBA" id="ARBA00023180"/>
    </source>
</evidence>
<evidence type="ECO:0000259" key="6">
    <source>
        <dbReference type="Pfam" id="PF00930"/>
    </source>
</evidence>
<dbReference type="SUPFAM" id="SSF51905">
    <property type="entry name" value="FAD/NAD(P)-binding domain"/>
    <property type="match status" value="1"/>
</dbReference>
<organism evidence="8 9">
    <name type="scientific">Brenthis ino</name>
    <name type="common">lesser marbled fritillary</name>
    <dbReference type="NCBI Taxonomy" id="405034"/>
    <lineage>
        <taxon>Eukaryota</taxon>
        <taxon>Metazoa</taxon>
        <taxon>Ecdysozoa</taxon>
        <taxon>Arthropoda</taxon>
        <taxon>Hexapoda</taxon>
        <taxon>Insecta</taxon>
        <taxon>Pterygota</taxon>
        <taxon>Neoptera</taxon>
        <taxon>Endopterygota</taxon>
        <taxon>Lepidoptera</taxon>
        <taxon>Glossata</taxon>
        <taxon>Ditrysia</taxon>
        <taxon>Papilionoidea</taxon>
        <taxon>Nymphalidae</taxon>
        <taxon>Heliconiinae</taxon>
        <taxon>Argynnini</taxon>
        <taxon>Brenthis</taxon>
    </lineage>
</organism>
<accession>A0A8J9YBS4</accession>
<dbReference type="InterPro" id="IPR029058">
    <property type="entry name" value="AB_hydrolase_fold"/>
</dbReference>
<evidence type="ECO:0000313" key="9">
    <source>
        <dbReference type="Proteomes" id="UP000838878"/>
    </source>
</evidence>
<dbReference type="Gene3D" id="3.50.50.60">
    <property type="entry name" value="FAD/NAD(P)-binding domain"/>
    <property type="match status" value="1"/>
</dbReference>
<dbReference type="EMBL" id="OV170226">
    <property type="protein sequence ID" value="CAH0726549.1"/>
    <property type="molecule type" value="Genomic_DNA"/>
</dbReference>
<dbReference type="Gene3D" id="3.40.50.1820">
    <property type="entry name" value="alpha/beta hydrolase"/>
    <property type="match status" value="1"/>
</dbReference>
<dbReference type="SUPFAM" id="SSF54373">
    <property type="entry name" value="FAD-linked reductases, C-terminal domain"/>
    <property type="match status" value="1"/>
</dbReference>
<dbReference type="AlphaFoldDB" id="A0A8J9YBS4"/>
<dbReference type="GO" id="GO:0005886">
    <property type="term" value="C:plasma membrane"/>
    <property type="evidence" value="ECO:0007669"/>
    <property type="project" value="TreeGrafter"/>
</dbReference>
<dbReference type="InterPro" id="IPR002937">
    <property type="entry name" value="Amino_oxidase"/>
</dbReference>
<proteinExistence type="inferred from homology"/>
<dbReference type="SUPFAM" id="SSF53474">
    <property type="entry name" value="alpha/beta-Hydrolases"/>
    <property type="match status" value="1"/>
</dbReference>
<dbReference type="GO" id="GO:0008236">
    <property type="term" value="F:serine-type peptidase activity"/>
    <property type="evidence" value="ECO:0007669"/>
    <property type="project" value="InterPro"/>
</dbReference>
<dbReference type="InterPro" id="IPR050278">
    <property type="entry name" value="Serine_Prot_S9B/DPPIV"/>
</dbReference>
<dbReference type="Pfam" id="PF00930">
    <property type="entry name" value="DPPIV_N"/>
    <property type="match status" value="1"/>
</dbReference>
<reference evidence="8" key="1">
    <citation type="submission" date="2021-12" db="EMBL/GenBank/DDBJ databases">
        <authorList>
            <person name="Martin H S."/>
        </authorList>
    </citation>
    <scope>NUCLEOTIDE SEQUENCE</scope>
</reference>
<keyword evidence="9" id="KW-1185">Reference proteome</keyword>
<protein>
    <recommendedName>
        <fullName evidence="3">Venom dipeptidyl peptidase 4</fullName>
    </recommendedName>
</protein>
<evidence type="ECO:0000256" key="4">
    <source>
        <dbReference type="SAM" id="SignalP"/>
    </source>
</evidence>
<dbReference type="GO" id="GO:0008239">
    <property type="term" value="F:dipeptidyl-peptidase activity"/>
    <property type="evidence" value="ECO:0007669"/>
    <property type="project" value="TreeGrafter"/>
</dbReference>
<dbReference type="Proteomes" id="UP000838878">
    <property type="component" value="Chromosome 6"/>
</dbReference>
<feature type="signal peptide" evidence="4">
    <location>
        <begin position="1"/>
        <end position="19"/>
    </location>
</feature>
<dbReference type="InterPro" id="IPR036188">
    <property type="entry name" value="FAD/NAD-bd_sf"/>
</dbReference>
<evidence type="ECO:0000259" key="7">
    <source>
        <dbReference type="Pfam" id="PF01593"/>
    </source>
</evidence>
<feature type="domain" description="Dipeptidylpeptidase IV N-terminal" evidence="6">
    <location>
        <begin position="96"/>
        <end position="455"/>
    </location>
</feature>
<keyword evidence="2" id="KW-0325">Glycoprotein</keyword>
<feature type="domain" description="Amine oxidase" evidence="7">
    <location>
        <begin position="779"/>
        <end position="1225"/>
    </location>
</feature>
<dbReference type="SUPFAM" id="SSF82171">
    <property type="entry name" value="DPP6 N-terminal domain-like"/>
    <property type="match status" value="1"/>
</dbReference>
<comment type="similarity">
    <text evidence="1">Belongs to the peptidase S9B family. DPPIV subfamily.</text>
</comment>
<dbReference type="Gene3D" id="3.90.660.10">
    <property type="match status" value="1"/>
</dbReference>
<dbReference type="GO" id="GO:0016491">
    <property type="term" value="F:oxidoreductase activity"/>
    <property type="evidence" value="ECO:0007669"/>
    <property type="project" value="InterPro"/>
</dbReference>
<feature type="chain" id="PRO_5035478015" description="Venom dipeptidyl peptidase 4" evidence="4">
    <location>
        <begin position="20"/>
        <end position="1253"/>
    </location>
</feature>
<evidence type="ECO:0000256" key="1">
    <source>
        <dbReference type="ARBA" id="ARBA00010036"/>
    </source>
</evidence>
<evidence type="ECO:0000313" key="8">
    <source>
        <dbReference type="EMBL" id="CAH0726549.1"/>
    </source>
</evidence>